<gene>
    <name evidence="2" type="ORF">DK427_05165</name>
</gene>
<accession>A0A2U8VP88</accession>
<feature type="transmembrane region" description="Helical" evidence="1">
    <location>
        <begin position="12"/>
        <end position="34"/>
    </location>
</feature>
<feature type="transmembrane region" description="Helical" evidence="1">
    <location>
        <begin position="40"/>
        <end position="63"/>
    </location>
</feature>
<name>A0A2U8VP88_9HYPH</name>
<evidence type="ECO:0000313" key="3">
    <source>
        <dbReference type="Proteomes" id="UP000246058"/>
    </source>
</evidence>
<keyword evidence="1" id="KW-0472">Membrane</keyword>
<organism evidence="2 3">
    <name type="scientific">Methylobacterium radiodurans</name>
    <dbReference type="NCBI Taxonomy" id="2202828"/>
    <lineage>
        <taxon>Bacteria</taxon>
        <taxon>Pseudomonadati</taxon>
        <taxon>Pseudomonadota</taxon>
        <taxon>Alphaproteobacteria</taxon>
        <taxon>Hyphomicrobiales</taxon>
        <taxon>Methylobacteriaceae</taxon>
        <taxon>Methylobacterium</taxon>
    </lineage>
</organism>
<reference evidence="2 3" key="1">
    <citation type="submission" date="2018-05" db="EMBL/GenBank/DDBJ databases">
        <title>Complete Genome Sequence of Methylobacterium sp. 17Sr1-43.</title>
        <authorList>
            <person name="Srinivasan S."/>
        </authorList>
    </citation>
    <scope>NUCLEOTIDE SEQUENCE [LARGE SCALE GENOMIC DNA]</scope>
    <source>
        <strain evidence="2 3">17Sr1-43</strain>
    </source>
</reference>
<dbReference type="EMBL" id="CP029551">
    <property type="protein sequence ID" value="AWN35202.1"/>
    <property type="molecule type" value="Genomic_DNA"/>
</dbReference>
<evidence type="ECO:0000313" key="2">
    <source>
        <dbReference type="EMBL" id="AWN35202.1"/>
    </source>
</evidence>
<dbReference type="AlphaFoldDB" id="A0A2U8VP88"/>
<keyword evidence="1" id="KW-1133">Transmembrane helix</keyword>
<proteinExistence type="predicted"/>
<evidence type="ECO:0000256" key="1">
    <source>
        <dbReference type="SAM" id="Phobius"/>
    </source>
</evidence>
<keyword evidence="1" id="KW-0812">Transmembrane</keyword>
<sequence length="65" mass="6765">MRDRQPSPGGKSPMGILAARAAALGLMLVVLGSARELERWGLLPPALACLMAAVAATTALLLIRR</sequence>
<dbReference type="Proteomes" id="UP000246058">
    <property type="component" value="Chromosome"/>
</dbReference>
<keyword evidence="3" id="KW-1185">Reference proteome</keyword>
<dbReference type="KEGG" id="meti:DK427_05165"/>
<protein>
    <submittedName>
        <fullName evidence="2">Uncharacterized protein</fullName>
    </submittedName>
</protein>